<name>A0ACD5DGY7_9LACO</name>
<evidence type="ECO:0000313" key="1">
    <source>
        <dbReference type="EMBL" id="XFD40384.1"/>
    </source>
</evidence>
<dbReference type="EMBL" id="CP168151">
    <property type="protein sequence ID" value="XFD40384.1"/>
    <property type="molecule type" value="Genomic_DNA"/>
</dbReference>
<evidence type="ECO:0000313" key="2">
    <source>
        <dbReference type="Proteomes" id="UP001149860"/>
    </source>
</evidence>
<dbReference type="Proteomes" id="UP001149860">
    <property type="component" value="Chromosome"/>
</dbReference>
<reference evidence="1" key="1">
    <citation type="submission" date="2024-08" db="EMBL/GenBank/DDBJ databases">
        <title>Lentilactobacillus sp. nov., isolated from tree bark.</title>
        <authorList>
            <person name="Phuengjayaem S."/>
            <person name="Tanasupawat S."/>
        </authorList>
    </citation>
    <scope>NUCLEOTIDE SEQUENCE</scope>
    <source>
        <strain evidence="1">SPB1-3</strain>
    </source>
</reference>
<gene>
    <name evidence="1" type="ORF">O0236_003500</name>
</gene>
<accession>A0ACD5DGY7</accession>
<keyword evidence="2" id="KW-1185">Reference proteome</keyword>
<protein>
    <submittedName>
        <fullName evidence="1">PTS lactose/cellobiose transporter subunit IIA</fullName>
    </submittedName>
</protein>
<organism evidence="1 2">
    <name type="scientific">Lentilactobacillus terminaliae</name>
    <dbReference type="NCBI Taxonomy" id="3003483"/>
    <lineage>
        <taxon>Bacteria</taxon>
        <taxon>Bacillati</taxon>
        <taxon>Bacillota</taxon>
        <taxon>Bacilli</taxon>
        <taxon>Lactobacillales</taxon>
        <taxon>Lactobacillaceae</taxon>
        <taxon>Lentilactobacillus</taxon>
    </lineage>
</organism>
<proteinExistence type="predicted"/>
<sequence length="102" mass="11623">MNKDDIIKVAMMMLTKAGNAKNELNQALDELANDIVDGDEAIRHMQTAHEFIVEAHKLQNSIIKFEPDVSYSMLLTHAQDTLMNVETIEFITKKITKIQIHD</sequence>